<evidence type="ECO:0000256" key="4">
    <source>
        <dbReference type="ARBA" id="ARBA00022989"/>
    </source>
</evidence>
<name>A0A2N4UGW5_9BURK</name>
<feature type="domain" description="P-type ATPase A" evidence="9">
    <location>
        <begin position="114"/>
        <end position="213"/>
    </location>
</feature>
<feature type="transmembrane region" description="Helical" evidence="8">
    <location>
        <begin position="59"/>
        <end position="77"/>
    </location>
</feature>
<accession>A0A2N4UGW5</accession>
<dbReference type="InterPro" id="IPR036412">
    <property type="entry name" value="HAD-like_sf"/>
</dbReference>
<feature type="transmembrane region" description="Helical" evidence="8">
    <location>
        <begin position="230"/>
        <end position="248"/>
    </location>
</feature>
<dbReference type="EMBL" id="PDNV01000005">
    <property type="protein sequence ID" value="PLC54262.1"/>
    <property type="molecule type" value="Genomic_DNA"/>
</dbReference>
<dbReference type="EC" id="7.2.2.12" evidence="6"/>
<feature type="transmembrane region" description="Helical" evidence="8">
    <location>
        <begin position="450"/>
        <end position="470"/>
    </location>
</feature>
<dbReference type="Gene3D" id="2.70.150.10">
    <property type="entry name" value="Calcium-transporting ATPase, cytoplasmic transduction domain A"/>
    <property type="match status" value="1"/>
</dbReference>
<feature type="transmembrane region" description="Helical" evidence="8">
    <location>
        <begin position="476"/>
        <end position="495"/>
    </location>
</feature>
<keyword evidence="4 8" id="KW-1133">Transmembrane helix</keyword>
<dbReference type="AlphaFoldDB" id="A0A2N4UGW5"/>
<dbReference type="InterPro" id="IPR051014">
    <property type="entry name" value="Cation_Transport_ATPase_IB"/>
</dbReference>
<evidence type="ECO:0000256" key="2">
    <source>
        <dbReference type="ARBA" id="ARBA00006024"/>
    </source>
</evidence>
<dbReference type="GO" id="GO:0016020">
    <property type="term" value="C:membrane"/>
    <property type="evidence" value="ECO:0007669"/>
    <property type="project" value="UniProtKB-SubCell"/>
</dbReference>
<dbReference type="Proteomes" id="UP000234328">
    <property type="component" value="Unassembled WGS sequence"/>
</dbReference>
<gene>
    <name evidence="10" type="ORF">CR155_09125</name>
</gene>
<dbReference type="InterPro" id="IPR059000">
    <property type="entry name" value="ATPase_P-type_domA"/>
</dbReference>
<dbReference type="NCBIfam" id="TIGR01494">
    <property type="entry name" value="ATPase_P-type"/>
    <property type="match status" value="2"/>
</dbReference>
<dbReference type="PRINTS" id="PR00120">
    <property type="entry name" value="HATPASE"/>
</dbReference>
<dbReference type="GO" id="GO:0005524">
    <property type="term" value="F:ATP binding"/>
    <property type="evidence" value="ECO:0007669"/>
    <property type="project" value="InterPro"/>
</dbReference>
<dbReference type="InterPro" id="IPR023214">
    <property type="entry name" value="HAD_sf"/>
</dbReference>
<evidence type="ECO:0000256" key="5">
    <source>
        <dbReference type="ARBA" id="ARBA00023136"/>
    </source>
</evidence>
<dbReference type="SUPFAM" id="SSF56784">
    <property type="entry name" value="HAD-like"/>
    <property type="match status" value="1"/>
</dbReference>
<dbReference type="PANTHER" id="PTHR48085">
    <property type="entry name" value="CADMIUM/ZINC-TRANSPORTING ATPASE HMA2-RELATED"/>
    <property type="match status" value="1"/>
</dbReference>
<evidence type="ECO:0000256" key="7">
    <source>
        <dbReference type="ARBA" id="ARBA00047308"/>
    </source>
</evidence>
<evidence type="ECO:0000256" key="3">
    <source>
        <dbReference type="ARBA" id="ARBA00022692"/>
    </source>
</evidence>
<dbReference type="SUPFAM" id="SSF81665">
    <property type="entry name" value="Calcium ATPase, transmembrane domain M"/>
    <property type="match status" value="1"/>
</dbReference>
<dbReference type="Pfam" id="PF00122">
    <property type="entry name" value="E1-E2_ATPase"/>
    <property type="match status" value="1"/>
</dbReference>
<keyword evidence="11" id="KW-1185">Reference proteome</keyword>
<keyword evidence="3 8" id="KW-0812">Transmembrane</keyword>
<sequence length="520" mass="55376">MNRMRDAYIVLAAGTLLLTALALHGAQQYDLKNLVLIMSTAVAGTPIPFKAYKALRMKTLSIELLITIAVVGALIIGEYVESAVVTFLFVFGAWLQARTLEKTRSAMQKLIASEPLRATVIRADGNVSIAVENIAIGDRIAIHRGEKVTVDGPIVLGLALIDESAITGVTESVRKSVNNVVYSGTFLESGYVEVIARCTSADTTSSKMIAMLEDAQETGTKTHWFLERFATAYTPSVVALSLLVYVFTGDIHMALTFLVIACPGALVIAGPVSLAAGLGNGARHGILIKDGETVENLAKVDVVLFTKAGILTTDSQGPAEARTDTQIAIDQVRSAGISKLYLLTEDSVETGRAMARAYGLDGVYAELSPERKVEQVTELIAQGHKVAIIGNGVHDAPALAAANVGVALGAANSIVSMGTADVVLLSNRLGQFSYAYLLARSTLRNMKQNTYFAMATVVLLLFGVLLGSVFLASGMLIHELSVLIVILNAVRLTCYRNPHHPDLAMIYASRKKAAQATQDI</sequence>
<dbReference type="InterPro" id="IPR001757">
    <property type="entry name" value="P_typ_ATPase"/>
</dbReference>
<dbReference type="GO" id="GO:0016887">
    <property type="term" value="F:ATP hydrolysis activity"/>
    <property type="evidence" value="ECO:0007669"/>
    <property type="project" value="InterPro"/>
</dbReference>
<comment type="similarity">
    <text evidence="2">Belongs to the cation transport ATPase (P-type) (TC 3.A.3) family. Type IB subfamily.</text>
</comment>
<organism evidence="10 11">
    <name type="scientific">Pollutimonas nitritireducens</name>
    <dbReference type="NCBI Taxonomy" id="2045209"/>
    <lineage>
        <taxon>Bacteria</taxon>
        <taxon>Pseudomonadati</taxon>
        <taxon>Pseudomonadota</taxon>
        <taxon>Betaproteobacteria</taxon>
        <taxon>Burkholderiales</taxon>
        <taxon>Alcaligenaceae</taxon>
        <taxon>Pollutimonas</taxon>
    </lineage>
</organism>
<reference evidence="10 11" key="1">
    <citation type="submission" date="2017-10" db="EMBL/GenBank/DDBJ databases">
        <title>Two draft genome sequences of Pusillimonas sp. strains isolated from a nitrate- and radionuclide-contaminated groundwater in Russia.</title>
        <authorList>
            <person name="Grouzdev D.S."/>
            <person name="Tourova T.P."/>
            <person name="Goeva M.A."/>
            <person name="Babich T.L."/>
            <person name="Sokolova D.S."/>
            <person name="Abdullin R."/>
            <person name="Poltaraus A.B."/>
            <person name="Toshchakov S.V."/>
            <person name="Nazina T.N."/>
        </authorList>
    </citation>
    <scope>NUCLEOTIDE SEQUENCE [LARGE SCALE GENOMIC DNA]</scope>
    <source>
        <strain evidence="10 11">JR1/69-2-13</strain>
    </source>
</reference>
<dbReference type="GO" id="GO:0016463">
    <property type="term" value="F:P-type zinc transporter activity"/>
    <property type="evidence" value="ECO:0007669"/>
    <property type="project" value="UniProtKB-EC"/>
</dbReference>
<evidence type="ECO:0000259" key="9">
    <source>
        <dbReference type="Pfam" id="PF00122"/>
    </source>
</evidence>
<dbReference type="PANTHER" id="PTHR48085:SF5">
    <property type="entry name" value="CADMIUM_ZINC-TRANSPORTING ATPASE HMA4-RELATED"/>
    <property type="match status" value="1"/>
</dbReference>
<feature type="transmembrane region" description="Helical" evidence="8">
    <location>
        <begin position="254"/>
        <end position="279"/>
    </location>
</feature>
<keyword evidence="5 8" id="KW-0472">Membrane</keyword>
<proteinExistence type="inferred from homology"/>
<dbReference type="RefSeq" id="WP_102069708.1">
    <property type="nucleotide sequence ID" value="NZ_PDNV01000005.1"/>
</dbReference>
<evidence type="ECO:0000256" key="6">
    <source>
        <dbReference type="ARBA" id="ARBA00039097"/>
    </source>
</evidence>
<dbReference type="InterPro" id="IPR023298">
    <property type="entry name" value="ATPase_P-typ_TM_dom_sf"/>
</dbReference>
<comment type="catalytic activity">
    <reaction evidence="7">
        <text>Zn(2+)(in) + ATP + H2O = Zn(2+)(out) + ADP + phosphate + H(+)</text>
        <dbReference type="Rhea" id="RHEA:20621"/>
        <dbReference type="ChEBI" id="CHEBI:15377"/>
        <dbReference type="ChEBI" id="CHEBI:15378"/>
        <dbReference type="ChEBI" id="CHEBI:29105"/>
        <dbReference type="ChEBI" id="CHEBI:30616"/>
        <dbReference type="ChEBI" id="CHEBI:43474"/>
        <dbReference type="ChEBI" id="CHEBI:456216"/>
        <dbReference type="EC" id="7.2.2.12"/>
    </reaction>
</comment>
<comment type="subcellular location">
    <subcellularLocation>
        <location evidence="1">Membrane</location>
    </subcellularLocation>
</comment>
<dbReference type="Gene3D" id="3.40.50.1000">
    <property type="entry name" value="HAD superfamily/HAD-like"/>
    <property type="match status" value="1"/>
</dbReference>
<dbReference type="Pfam" id="PF00702">
    <property type="entry name" value="Hydrolase"/>
    <property type="match status" value="1"/>
</dbReference>
<protein>
    <recommendedName>
        <fullName evidence="6">P-type Zn(2+) transporter</fullName>
        <ecNumber evidence="6">7.2.2.12</ecNumber>
    </recommendedName>
</protein>
<dbReference type="SUPFAM" id="SSF81653">
    <property type="entry name" value="Calcium ATPase, transduction domain A"/>
    <property type="match status" value="1"/>
</dbReference>
<evidence type="ECO:0000256" key="1">
    <source>
        <dbReference type="ARBA" id="ARBA00004370"/>
    </source>
</evidence>
<comment type="caution">
    <text evidence="10">The sequence shown here is derived from an EMBL/GenBank/DDBJ whole genome shotgun (WGS) entry which is preliminary data.</text>
</comment>
<evidence type="ECO:0000313" key="11">
    <source>
        <dbReference type="Proteomes" id="UP000234328"/>
    </source>
</evidence>
<dbReference type="InterPro" id="IPR008250">
    <property type="entry name" value="ATPase_P-typ_transduc_dom_A_sf"/>
</dbReference>
<dbReference type="OrthoDB" id="8552908at2"/>
<evidence type="ECO:0000313" key="10">
    <source>
        <dbReference type="EMBL" id="PLC54262.1"/>
    </source>
</evidence>
<evidence type="ECO:0000256" key="8">
    <source>
        <dbReference type="SAM" id="Phobius"/>
    </source>
</evidence>